<feature type="transmembrane region" description="Helical" evidence="1">
    <location>
        <begin position="270"/>
        <end position="292"/>
    </location>
</feature>
<dbReference type="RefSeq" id="WP_125584310.1">
    <property type="nucleotide sequence ID" value="NZ_JBHTMO010000006.1"/>
</dbReference>
<evidence type="ECO:0008006" key="4">
    <source>
        <dbReference type="Google" id="ProtNLM"/>
    </source>
</evidence>
<keyword evidence="1" id="KW-1133">Transmembrane helix</keyword>
<dbReference type="EMBL" id="JBHTMO010000006">
    <property type="protein sequence ID" value="MFD1392586.1"/>
    <property type="molecule type" value="Genomic_DNA"/>
</dbReference>
<keyword evidence="3" id="KW-1185">Reference proteome</keyword>
<reference evidence="3" key="1">
    <citation type="journal article" date="2019" name="Int. J. Syst. Evol. Microbiol.">
        <title>The Global Catalogue of Microorganisms (GCM) 10K type strain sequencing project: providing services to taxonomists for standard genome sequencing and annotation.</title>
        <authorList>
            <consortium name="The Broad Institute Genomics Platform"/>
            <consortium name="The Broad Institute Genome Sequencing Center for Infectious Disease"/>
            <person name="Wu L."/>
            <person name="Ma J."/>
        </authorList>
    </citation>
    <scope>NUCLEOTIDE SEQUENCE [LARGE SCALE GENOMIC DNA]</scope>
    <source>
        <strain evidence="3">CCM 8911</strain>
    </source>
</reference>
<feature type="transmembrane region" description="Helical" evidence="1">
    <location>
        <begin position="182"/>
        <end position="207"/>
    </location>
</feature>
<feature type="transmembrane region" description="Helical" evidence="1">
    <location>
        <begin position="228"/>
        <end position="250"/>
    </location>
</feature>
<dbReference type="Proteomes" id="UP001597249">
    <property type="component" value="Unassembled WGS sequence"/>
</dbReference>
<keyword evidence="1" id="KW-0472">Membrane</keyword>
<gene>
    <name evidence="2" type="ORF">ACFQ3L_03155</name>
</gene>
<keyword evidence="1" id="KW-0812">Transmembrane</keyword>
<name>A0ABW4B6T3_9LACO</name>
<protein>
    <recommendedName>
        <fullName evidence="4">ABC transporter permease</fullName>
    </recommendedName>
</protein>
<feature type="transmembrane region" description="Helical" evidence="1">
    <location>
        <begin position="12"/>
        <end position="36"/>
    </location>
</feature>
<proteinExistence type="predicted"/>
<sequence>MGHARYTATSRGWLAFFGLIYAVLLVVFGVGLGLAMTLGDTDQMIKVVTDEASLTSLQQAMNKSALSQAAKAGVALPQGTQLIAQPALKRGIQTGMAISANFGEVPQKSHWIDWDFVSTDPEEPSKMTLKPLLKPLNRRLAAAAKTIAVDYSGEVRVSVEKAIATHFNTIILDTMMTHGIGIAYPMLVLICQTAAIVGAILGGLVLLIMRWCAHSWERWLRVAGRLTYIIALLAGLGALMAAIPALGQYIHLGGINQVIVQQVQAAITPTWQRLAGVVALIGLAMAGAAALMRMVMRKQVAKMIENEERGGAKTRRR</sequence>
<evidence type="ECO:0000256" key="1">
    <source>
        <dbReference type="SAM" id="Phobius"/>
    </source>
</evidence>
<evidence type="ECO:0000313" key="2">
    <source>
        <dbReference type="EMBL" id="MFD1392586.1"/>
    </source>
</evidence>
<accession>A0ABW4B6T3</accession>
<evidence type="ECO:0000313" key="3">
    <source>
        <dbReference type="Proteomes" id="UP001597249"/>
    </source>
</evidence>
<organism evidence="2 3">
    <name type="scientific">Lacticaseibacillus jixianensis</name>
    <dbReference type="NCBI Taxonomy" id="2486012"/>
    <lineage>
        <taxon>Bacteria</taxon>
        <taxon>Bacillati</taxon>
        <taxon>Bacillota</taxon>
        <taxon>Bacilli</taxon>
        <taxon>Lactobacillales</taxon>
        <taxon>Lactobacillaceae</taxon>
        <taxon>Lacticaseibacillus</taxon>
    </lineage>
</organism>
<comment type="caution">
    <text evidence="2">The sequence shown here is derived from an EMBL/GenBank/DDBJ whole genome shotgun (WGS) entry which is preliminary data.</text>
</comment>